<feature type="region of interest" description="Disordered" evidence="1">
    <location>
        <begin position="42"/>
        <end position="62"/>
    </location>
</feature>
<sequence>MKQMGQPRHFKPGDKAPNNGVYIEIGETGDNVKHPKKLKLKAGDTFPETSNHNRHWTYLRKP</sequence>
<dbReference type="InterPro" id="IPR025549">
    <property type="entry name" value="YjzC"/>
</dbReference>
<dbReference type="Proteomes" id="UP000016424">
    <property type="component" value="Unassembled WGS sequence"/>
</dbReference>
<organism evidence="2 3">
    <name type="scientific">Geobacillus kaustophilus GBlys</name>
    <dbReference type="NCBI Taxonomy" id="1337888"/>
    <lineage>
        <taxon>Bacteria</taxon>
        <taxon>Bacillati</taxon>
        <taxon>Bacillota</taxon>
        <taxon>Bacilli</taxon>
        <taxon>Bacillales</taxon>
        <taxon>Anoxybacillaceae</taxon>
        <taxon>Geobacillus</taxon>
        <taxon>Geobacillus thermoleovorans group</taxon>
    </lineage>
</organism>
<dbReference type="Pfam" id="PF14168">
    <property type="entry name" value="YjzC"/>
    <property type="match status" value="1"/>
</dbReference>
<accession>U2Y6J9</accession>
<comment type="caution">
    <text evidence="2">The sequence shown here is derived from an EMBL/GenBank/DDBJ whole genome shotgun (WGS) entry which is preliminary data.</text>
</comment>
<dbReference type="EMBL" id="BASG01000047">
    <property type="protein sequence ID" value="GAD15009.1"/>
    <property type="molecule type" value="Genomic_DNA"/>
</dbReference>
<feature type="region of interest" description="Disordered" evidence="1">
    <location>
        <begin position="1"/>
        <end position="28"/>
    </location>
</feature>
<evidence type="ECO:0008006" key="4">
    <source>
        <dbReference type="Google" id="ProtNLM"/>
    </source>
</evidence>
<feature type="compositionally biased region" description="Basic residues" evidence="1">
    <location>
        <begin position="52"/>
        <end position="62"/>
    </location>
</feature>
<gene>
    <name evidence="2" type="ORF">GBL_3226</name>
</gene>
<reference evidence="3" key="1">
    <citation type="journal article" date="2013" name="Genome">
        <title>Draft Genome Sequence of Geobacillus kaustophilus GBlys, a Lysogenic Strain with Bacteriophage phiOH2.</title>
        <authorList>
            <person name="Doi K."/>
            <person name="Mori K."/>
            <person name="Martono H."/>
            <person name="Nagayoshi Y."/>
            <person name="Fujino Y."/>
            <person name="Tashiro K."/>
            <person name="Kuhara S."/>
            <person name="Ohshima T."/>
        </authorList>
    </citation>
    <scope>NUCLEOTIDE SEQUENCE [LARGE SCALE GENOMIC DNA]</scope>
    <source>
        <strain evidence="3">GBlys</strain>
    </source>
</reference>
<evidence type="ECO:0000313" key="2">
    <source>
        <dbReference type="EMBL" id="GAD15009.1"/>
    </source>
</evidence>
<dbReference type="AlphaFoldDB" id="U2Y6J9"/>
<name>U2Y6J9_GEOKU</name>
<protein>
    <recommendedName>
        <fullName evidence="4">YjzC family protein</fullName>
    </recommendedName>
</protein>
<evidence type="ECO:0000256" key="1">
    <source>
        <dbReference type="SAM" id="MobiDB-lite"/>
    </source>
</evidence>
<evidence type="ECO:0000313" key="3">
    <source>
        <dbReference type="Proteomes" id="UP000016424"/>
    </source>
</evidence>
<proteinExistence type="predicted"/>